<reference evidence="1 2" key="1">
    <citation type="journal article" date="2018" name="Viruses">
        <title>Bacteriophage GC1, a Novel Tectivirus Infecting Gluconobacter Cerinus, an Acetic Acid Bacterium Associated with Wine-Making.</title>
        <authorList>
            <person name="Philippe C."/>
            <person name="Krupovic M."/>
            <person name="Jaomanjaka F."/>
            <person name="Claisse O."/>
            <person name="Petrel M."/>
            <person name="le Marrec C."/>
        </authorList>
    </citation>
    <scope>NUCLEOTIDE SEQUENCE [LARGE SCALE GENOMIC DNA]</scope>
</reference>
<gene>
    <name evidence="1" type="ORF">GC1_00028</name>
</gene>
<evidence type="ECO:0000313" key="2">
    <source>
        <dbReference type="Proteomes" id="UP000241016"/>
    </source>
</evidence>
<accession>A0A2I5AR83</accession>
<keyword evidence="2" id="KW-1185">Reference proteome</keyword>
<dbReference type="Proteomes" id="UP000241016">
    <property type="component" value="Segment"/>
</dbReference>
<organism evidence="1 2">
    <name type="scientific">Gluconobacter phage GC1</name>
    <dbReference type="NCBI Taxonomy" id="2047788"/>
    <lineage>
        <taxon>Viruses</taxon>
        <taxon>Varidnaviria</taxon>
        <taxon>Bamfordvirae</taxon>
        <taxon>Preplasmiviricota</taxon>
        <taxon>Prepoliviricotina</taxon>
        <taxon>Tectiliviricetes</taxon>
        <taxon>Kalamavirales</taxon>
        <taxon>Tectiviridae</taxon>
        <taxon>Gammatectivirus</taxon>
        <taxon>Gammatectivirus GC1</taxon>
    </lineage>
</organism>
<protein>
    <submittedName>
        <fullName evidence="1">Uncharacterized protein</fullName>
    </submittedName>
</protein>
<dbReference type="EMBL" id="MG159787">
    <property type="protein sequence ID" value="ATS92596.1"/>
    <property type="molecule type" value="Genomic_DNA"/>
</dbReference>
<evidence type="ECO:0000313" key="1">
    <source>
        <dbReference type="EMBL" id="ATS92596.1"/>
    </source>
</evidence>
<sequence>MKFEATIGNVTFSSEMYATKEATHEEIYSAYLNWVTLHKEDFLAGMKIDAELNDA</sequence>
<name>A0A2I5AR83_9VIRU</name>
<proteinExistence type="predicted"/>